<keyword evidence="3" id="KW-1185">Reference proteome</keyword>
<dbReference type="RefSeq" id="WP_188221568.1">
    <property type="nucleotide sequence ID" value="NZ_NASZ01000032.1"/>
</dbReference>
<dbReference type="Pfam" id="PF13712">
    <property type="entry name" value="Glyco_tranf_2_5"/>
    <property type="match status" value="1"/>
</dbReference>
<protein>
    <recommendedName>
        <fullName evidence="1">Streptomycin biosynthesis protein StrF domain-containing protein</fullName>
    </recommendedName>
</protein>
<proteinExistence type="predicted"/>
<accession>A0ABR7UY76</accession>
<reference evidence="2 3" key="1">
    <citation type="journal article" date="2020" name="Microbiol. Res.">
        <title>Flavobacterium pokkalii sp. nov., a novel plant growth promoting native rhizobacteria isolated from pokkali rice grown in coastal saline affected agricultural regions of southern India, Kerala.</title>
        <authorList>
            <person name="Menon R.R."/>
            <person name="Kumari S."/>
            <person name="Viver T."/>
            <person name="Rameshkumar N."/>
        </authorList>
    </citation>
    <scope>NUCLEOTIDE SEQUENCE [LARGE SCALE GENOMIC DNA]</scope>
    <source>
        <strain evidence="2 3">L1I52</strain>
    </source>
</reference>
<dbReference type="EMBL" id="NASZ01000032">
    <property type="protein sequence ID" value="MBD0726559.1"/>
    <property type="molecule type" value="Genomic_DNA"/>
</dbReference>
<comment type="caution">
    <text evidence="2">The sequence shown here is derived from an EMBL/GenBank/DDBJ whole genome shotgun (WGS) entry which is preliminary data.</text>
</comment>
<name>A0ABR7UY76_9FLAO</name>
<gene>
    <name evidence="2" type="ORF">B6A10_15405</name>
</gene>
<dbReference type="SUPFAM" id="SSF53448">
    <property type="entry name" value="Nucleotide-diphospho-sugar transferases"/>
    <property type="match status" value="1"/>
</dbReference>
<sequence>MISIIICSRNSQIEESLNSNIKETINSEYELIVVDNSMNNYSIFEAYNLGIQKSKGEYLCFIHDDIIVNTKNWGGIIERIFSNDSQVGLIGVAGGKIKMKMPSAWWDGGKVVLKLVQHYKNKPQELWDQGFEKTDIVEVSAIDGVFMVMKNDGKIQFDESLIGFHCYDLYLSLKHHILGKKVIVTNKILIEHFSEGNLDKSWFESTSIFHKKYKKYLPIISESGIDFYKLRNQEVNLCADFISKLIEYKLYKDAIYWWFEFFKLKPVAKFHYRFWYRMIKIMRC</sequence>
<dbReference type="InterPro" id="IPR059123">
    <property type="entry name" value="StrF_dom"/>
</dbReference>
<dbReference type="InterPro" id="IPR029044">
    <property type="entry name" value="Nucleotide-diphossugar_trans"/>
</dbReference>
<dbReference type="Gene3D" id="3.90.550.10">
    <property type="entry name" value="Spore Coat Polysaccharide Biosynthesis Protein SpsA, Chain A"/>
    <property type="match status" value="1"/>
</dbReference>
<evidence type="ECO:0000313" key="2">
    <source>
        <dbReference type="EMBL" id="MBD0726559.1"/>
    </source>
</evidence>
<dbReference type="Proteomes" id="UP000661715">
    <property type="component" value="Unassembled WGS sequence"/>
</dbReference>
<organism evidence="2 3">
    <name type="scientific">Flavobacterium pokkalii</name>
    <dbReference type="NCBI Taxonomy" id="1940408"/>
    <lineage>
        <taxon>Bacteria</taxon>
        <taxon>Pseudomonadati</taxon>
        <taxon>Bacteroidota</taxon>
        <taxon>Flavobacteriia</taxon>
        <taxon>Flavobacteriales</taxon>
        <taxon>Flavobacteriaceae</taxon>
        <taxon>Flavobacterium</taxon>
    </lineage>
</organism>
<evidence type="ECO:0000313" key="3">
    <source>
        <dbReference type="Proteomes" id="UP000661715"/>
    </source>
</evidence>
<evidence type="ECO:0000259" key="1">
    <source>
        <dbReference type="Pfam" id="PF13712"/>
    </source>
</evidence>
<feature type="domain" description="Streptomycin biosynthesis protein StrF" evidence="1">
    <location>
        <begin position="4"/>
        <end position="202"/>
    </location>
</feature>